<organism evidence="2 3">
    <name type="scientific">Tanacetum coccineum</name>
    <dbReference type="NCBI Taxonomy" id="301880"/>
    <lineage>
        <taxon>Eukaryota</taxon>
        <taxon>Viridiplantae</taxon>
        <taxon>Streptophyta</taxon>
        <taxon>Embryophyta</taxon>
        <taxon>Tracheophyta</taxon>
        <taxon>Spermatophyta</taxon>
        <taxon>Magnoliopsida</taxon>
        <taxon>eudicotyledons</taxon>
        <taxon>Gunneridae</taxon>
        <taxon>Pentapetalae</taxon>
        <taxon>asterids</taxon>
        <taxon>campanulids</taxon>
        <taxon>Asterales</taxon>
        <taxon>Asteraceae</taxon>
        <taxon>Asteroideae</taxon>
        <taxon>Anthemideae</taxon>
        <taxon>Anthemidinae</taxon>
        <taxon>Tanacetum</taxon>
    </lineage>
</organism>
<evidence type="ECO:0000313" key="3">
    <source>
        <dbReference type="Proteomes" id="UP001151760"/>
    </source>
</evidence>
<evidence type="ECO:0000256" key="1">
    <source>
        <dbReference type="SAM" id="MobiDB-lite"/>
    </source>
</evidence>
<evidence type="ECO:0000313" key="2">
    <source>
        <dbReference type="EMBL" id="GJU02983.1"/>
    </source>
</evidence>
<accession>A0ABQ5IUK8</accession>
<reference evidence="2" key="2">
    <citation type="submission" date="2022-01" db="EMBL/GenBank/DDBJ databases">
        <authorList>
            <person name="Yamashiro T."/>
            <person name="Shiraishi A."/>
            <person name="Satake H."/>
            <person name="Nakayama K."/>
        </authorList>
    </citation>
    <scope>NUCLEOTIDE SEQUENCE</scope>
</reference>
<comment type="caution">
    <text evidence="2">The sequence shown here is derived from an EMBL/GenBank/DDBJ whole genome shotgun (WGS) entry which is preliminary data.</text>
</comment>
<protein>
    <submittedName>
        <fullName evidence="2">Uncharacterized protein</fullName>
    </submittedName>
</protein>
<dbReference type="EMBL" id="BQNB010021110">
    <property type="protein sequence ID" value="GJU02983.1"/>
    <property type="molecule type" value="Genomic_DNA"/>
</dbReference>
<keyword evidence="3" id="KW-1185">Reference proteome</keyword>
<sequence>MLAIYNTDVPVEHKAPNTSSYTRKKDSNGKKPRAKSGHRKQPTPSKHHRLSKIKETKVSTIIHSESTSKHDVSAKSKAGADFGLLAPKDSISQTTGNDEGPNKFSLDNIFAGTNPHVLVEKTKSTSEGLKTVLTQPTTGKGASDIAKKIEEEFNTSPVLSSSQQVQGASDIAKKIEEEFNTSPILSSSEDTKKEDHAGRLIQAVKGKKKLKKFMLPNILKLKTLQLLNLHLQAEFLFVPTQIQSIHAKLKTLDALPSLLNKVTEALNKFAQVINSASQKTKDTSVPSAGQAGTQPAKGEKNTNPVTISRLFQRKAAKDAKKAITTPPITTTVTSSTTSSLQSPFLSSPLNSSSKPEGGHIKKDKGKKAMSSKDAKEEGSESDSDDIIYLIGSMVESLKKKKLKKFDFITEAAKHEVEVRKEELVNLLGPDVVSKKCPITLKVYREDGTSEVILNFKANDLHLELGIDLDKPLSKQDHLDKLNDLANKKRKNADDIHNYFRANKRLKQDLVTIEDFIDFLNEMLYTVQEIFFRLHQGPRLDDHARTFNSFLLAEVNKRNLNPLKQMRTIEQKQRGEGGGGMRLWWGWRRRGDDGSGCWLWRGDGSRGGDGVAVMEVVSWGEGWSADEDDGSGEDGWSGVAASVWWFLVSAVGGVDASGGG</sequence>
<proteinExistence type="predicted"/>
<feature type="compositionally biased region" description="Low complexity" evidence="1">
    <location>
        <begin position="322"/>
        <end position="355"/>
    </location>
</feature>
<dbReference type="Proteomes" id="UP001151760">
    <property type="component" value="Unassembled WGS sequence"/>
</dbReference>
<feature type="compositionally biased region" description="Polar residues" evidence="1">
    <location>
        <begin position="277"/>
        <end position="293"/>
    </location>
</feature>
<feature type="compositionally biased region" description="Basic residues" evidence="1">
    <location>
        <begin position="30"/>
        <end position="51"/>
    </location>
</feature>
<gene>
    <name evidence="2" type="ORF">Tco_1113321</name>
</gene>
<feature type="region of interest" description="Disordered" evidence="1">
    <location>
        <begin position="1"/>
        <end position="74"/>
    </location>
</feature>
<name>A0ABQ5IUK8_9ASTR</name>
<feature type="region of interest" description="Disordered" evidence="1">
    <location>
        <begin position="277"/>
        <end position="379"/>
    </location>
</feature>
<reference evidence="2" key="1">
    <citation type="journal article" date="2022" name="Int. J. Mol. Sci.">
        <title>Draft Genome of Tanacetum Coccineum: Genomic Comparison of Closely Related Tanacetum-Family Plants.</title>
        <authorList>
            <person name="Yamashiro T."/>
            <person name="Shiraishi A."/>
            <person name="Nakayama K."/>
            <person name="Satake H."/>
        </authorList>
    </citation>
    <scope>NUCLEOTIDE SEQUENCE</scope>
</reference>